<dbReference type="EMBL" id="UGYW01000002">
    <property type="protein sequence ID" value="SUJ26431.1"/>
    <property type="molecule type" value="Genomic_DNA"/>
</dbReference>
<name>A0A380CSV6_SPHSI</name>
<proteinExistence type="predicted"/>
<reference evidence="1 2" key="1">
    <citation type="submission" date="2018-06" db="EMBL/GenBank/DDBJ databases">
        <authorList>
            <consortium name="Pathogen Informatics"/>
            <person name="Doyle S."/>
        </authorList>
    </citation>
    <scope>NUCLEOTIDE SEQUENCE [LARGE SCALE GENOMIC DNA]</scope>
    <source>
        <strain evidence="1 2">NCTC11388</strain>
    </source>
</reference>
<dbReference type="AlphaFoldDB" id="A0A380CSV6"/>
<organism evidence="1 2">
    <name type="scientific">Sphingobacterium spiritivorum</name>
    <name type="common">Flavobacterium spiritivorum</name>
    <dbReference type="NCBI Taxonomy" id="258"/>
    <lineage>
        <taxon>Bacteria</taxon>
        <taxon>Pseudomonadati</taxon>
        <taxon>Bacteroidota</taxon>
        <taxon>Sphingobacteriia</taxon>
        <taxon>Sphingobacteriales</taxon>
        <taxon>Sphingobacteriaceae</taxon>
        <taxon>Sphingobacterium</taxon>
    </lineage>
</organism>
<gene>
    <name evidence="1" type="ORF">NCTC11388_03959</name>
</gene>
<evidence type="ECO:0008006" key="3">
    <source>
        <dbReference type="Google" id="ProtNLM"/>
    </source>
</evidence>
<evidence type="ECO:0000313" key="2">
    <source>
        <dbReference type="Proteomes" id="UP000254893"/>
    </source>
</evidence>
<dbReference type="RefSeq" id="WP_115171324.1">
    <property type="nucleotide sequence ID" value="NZ_UGYW01000002.1"/>
</dbReference>
<sequence length="67" mass="7983">MAYNRNNHLKKVASIIDLYNQVKEPDIPDTYILRVVFPKYNIFISRRTWVGYKGMKPSEYKAQLSLF</sequence>
<accession>A0A380CSV6</accession>
<evidence type="ECO:0000313" key="1">
    <source>
        <dbReference type="EMBL" id="SUJ26431.1"/>
    </source>
</evidence>
<dbReference type="Proteomes" id="UP000254893">
    <property type="component" value="Unassembled WGS sequence"/>
</dbReference>
<protein>
    <recommendedName>
        <fullName evidence="3">Transposase and inactivated derivatives</fullName>
    </recommendedName>
</protein>